<dbReference type="OrthoDB" id="3219396at2759"/>
<dbReference type="Pfam" id="PF12937">
    <property type="entry name" value="F-box-like"/>
    <property type="match status" value="1"/>
</dbReference>
<evidence type="ECO:0000313" key="3">
    <source>
        <dbReference type="Proteomes" id="UP000631114"/>
    </source>
</evidence>
<dbReference type="Gene3D" id="1.20.1280.50">
    <property type="match status" value="1"/>
</dbReference>
<organism evidence="2 3">
    <name type="scientific">Coptis chinensis</name>
    <dbReference type="NCBI Taxonomy" id="261450"/>
    <lineage>
        <taxon>Eukaryota</taxon>
        <taxon>Viridiplantae</taxon>
        <taxon>Streptophyta</taxon>
        <taxon>Embryophyta</taxon>
        <taxon>Tracheophyta</taxon>
        <taxon>Spermatophyta</taxon>
        <taxon>Magnoliopsida</taxon>
        <taxon>Ranunculales</taxon>
        <taxon>Ranunculaceae</taxon>
        <taxon>Coptidoideae</taxon>
        <taxon>Coptis</taxon>
    </lineage>
</organism>
<dbReference type="Proteomes" id="UP000631114">
    <property type="component" value="Unassembled WGS sequence"/>
</dbReference>
<dbReference type="InterPro" id="IPR001810">
    <property type="entry name" value="F-box_dom"/>
</dbReference>
<dbReference type="InterPro" id="IPR036047">
    <property type="entry name" value="F-box-like_dom_sf"/>
</dbReference>
<feature type="domain" description="F-box" evidence="1">
    <location>
        <begin position="13"/>
        <end position="61"/>
    </location>
</feature>
<proteinExistence type="predicted"/>
<comment type="caution">
    <text evidence="2">The sequence shown here is derived from an EMBL/GenBank/DDBJ whole genome shotgun (WGS) entry which is preliminary data.</text>
</comment>
<accession>A0A835IUV9</accession>
<sequence>MSDLLVKRKLCVESLPNEIWMYILEMGISNYTLGHIDVCSYSICCKHLNKLANQDTLWSTLLDLKFPGSNQDDGGRTSSKKSLYIDVHHKYIHLRARMRHFSVKLDQMDQEMDAIAKQIEDFDPQHSPETLNARSVACRDEFSRMKQEHKSILNGLTDIGL</sequence>
<dbReference type="AlphaFoldDB" id="A0A835IUV9"/>
<reference evidence="2 3" key="1">
    <citation type="submission" date="2020-10" db="EMBL/GenBank/DDBJ databases">
        <title>The Coptis chinensis genome and diversification of protoberbering-type alkaloids.</title>
        <authorList>
            <person name="Wang B."/>
            <person name="Shu S."/>
            <person name="Song C."/>
            <person name="Liu Y."/>
        </authorList>
    </citation>
    <scope>NUCLEOTIDE SEQUENCE [LARGE SCALE GENOMIC DNA]</scope>
    <source>
        <strain evidence="2">HL-2020</strain>
        <tissue evidence="2">Leaf</tissue>
    </source>
</reference>
<evidence type="ECO:0000313" key="2">
    <source>
        <dbReference type="EMBL" id="KAF9624541.1"/>
    </source>
</evidence>
<name>A0A835IUV9_9MAGN</name>
<dbReference type="EMBL" id="JADFTS010000001">
    <property type="protein sequence ID" value="KAF9624541.1"/>
    <property type="molecule type" value="Genomic_DNA"/>
</dbReference>
<protein>
    <recommendedName>
        <fullName evidence="1">F-box domain-containing protein</fullName>
    </recommendedName>
</protein>
<gene>
    <name evidence="2" type="ORF">IFM89_011715</name>
</gene>
<keyword evidence="3" id="KW-1185">Reference proteome</keyword>
<evidence type="ECO:0000259" key="1">
    <source>
        <dbReference type="Pfam" id="PF12937"/>
    </source>
</evidence>
<dbReference type="SUPFAM" id="SSF81383">
    <property type="entry name" value="F-box domain"/>
    <property type="match status" value="1"/>
</dbReference>